<organism evidence="1 2">
    <name type="scientific">Cladophialophora bantiana (strain ATCC 10958 / CBS 173.52 / CDC B-1940 / NIH 8579)</name>
    <name type="common">Xylohypha bantiana</name>
    <dbReference type="NCBI Taxonomy" id="1442370"/>
    <lineage>
        <taxon>Eukaryota</taxon>
        <taxon>Fungi</taxon>
        <taxon>Dikarya</taxon>
        <taxon>Ascomycota</taxon>
        <taxon>Pezizomycotina</taxon>
        <taxon>Eurotiomycetes</taxon>
        <taxon>Chaetothyriomycetidae</taxon>
        <taxon>Chaetothyriales</taxon>
        <taxon>Herpotrichiellaceae</taxon>
        <taxon>Cladophialophora</taxon>
    </lineage>
</organism>
<sequence>MNDALVSNTTAQSIAAGMKHVQITGNAEDLAGYMTLEIKGQEINITANGYPGIPGDPGYVQAAKNKFARVTQGLSVGAHGAAVEKNIADIANVTDVSVLLGEMVEVGSATTANYGFSTDTTLDTLKAYYAGQARSRVLP</sequence>
<reference evidence="1" key="1">
    <citation type="submission" date="2015-01" db="EMBL/GenBank/DDBJ databases">
        <title>The Genome Sequence of Cladophialophora bantiana CBS 173.52.</title>
        <authorList>
            <consortium name="The Broad Institute Genomics Platform"/>
            <person name="Cuomo C."/>
            <person name="de Hoog S."/>
            <person name="Gorbushina A."/>
            <person name="Stielow B."/>
            <person name="Teixiera M."/>
            <person name="Abouelleil A."/>
            <person name="Chapman S.B."/>
            <person name="Priest M."/>
            <person name="Young S.K."/>
            <person name="Wortman J."/>
            <person name="Nusbaum C."/>
            <person name="Birren B."/>
        </authorList>
    </citation>
    <scope>NUCLEOTIDE SEQUENCE [LARGE SCALE GENOMIC DNA]</scope>
    <source>
        <strain evidence="1">CBS 173.52</strain>
    </source>
</reference>
<proteinExistence type="predicted"/>
<dbReference type="HOGENOM" id="CLU_1844866_0_0_1"/>
<accession>A0A0D2HTA3</accession>
<keyword evidence="2" id="KW-1185">Reference proteome</keyword>
<dbReference type="EMBL" id="KN846982">
    <property type="protein sequence ID" value="KIW96693.1"/>
    <property type="molecule type" value="Genomic_DNA"/>
</dbReference>
<evidence type="ECO:0000313" key="2">
    <source>
        <dbReference type="Proteomes" id="UP000053789"/>
    </source>
</evidence>
<gene>
    <name evidence="1" type="ORF">Z519_02084</name>
</gene>
<dbReference type="GeneID" id="27695012"/>
<evidence type="ECO:0000313" key="1">
    <source>
        <dbReference type="EMBL" id="KIW96693.1"/>
    </source>
</evidence>
<dbReference type="AlphaFoldDB" id="A0A0D2HTA3"/>
<name>A0A0D2HTA3_CLAB1</name>
<dbReference type="VEuPathDB" id="FungiDB:Z519_02084"/>
<dbReference type="RefSeq" id="XP_016623362.1">
    <property type="nucleotide sequence ID" value="XM_016759841.1"/>
</dbReference>
<protein>
    <submittedName>
        <fullName evidence="1">Uncharacterized protein</fullName>
    </submittedName>
</protein>
<dbReference type="Proteomes" id="UP000053789">
    <property type="component" value="Unassembled WGS sequence"/>
</dbReference>